<name>A0A915AD70_PARUN</name>
<keyword evidence="1" id="KW-1185">Reference proteome</keyword>
<dbReference type="WBParaSite" id="PgR006_g010_t04">
    <property type="protein sequence ID" value="PgR006_g010_t04"/>
    <property type="gene ID" value="PgR006_g010"/>
</dbReference>
<dbReference type="Proteomes" id="UP000887569">
    <property type="component" value="Unplaced"/>
</dbReference>
<evidence type="ECO:0000313" key="2">
    <source>
        <dbReference type="WBParaSite" id="PgR006_g010_t04"/>
    </source>
</evidence>
<proteinExistence type="predicted"/>
<reference evidence="2" key="1">
    <citation type="submission" date="2022-11" db="UniProtKB">
        <authorList>
            <consortium name="WormBaseParasite"/>
        </authorList>
    </citation>
    <scope>IDENTIFICATION</scope>
</reference>
<dbReference type="AlphaFoldDB" id="A0A915AD70"/>
<evidence type="ECO:0000313" key="1">
    <source>
        <dbReference type="Proteomes" id="UP000887569"/>
    </source>
</evidence>
<protein>
    <submittedName>
        <fullName evidence="2">RRM domain-containing protein</fullName>
    </submittedName>
</protein>
<organism evidence="1 2">
    <name type="scientific">Parascaris univalens</name>
    <name type="common">Nematode worm</name>
    <dbReference type="NCBI Taxonomy" id="6257"/>
    <lineage>
        <taxon>Eukaryota</taxon>
        <taxon>Metazoa</taxon>
        <taxon>Ecdysozoa</taxon>
        <taxon>Nematoda</taxon>
        <taxon>Chromadorea</taxon>
        <taxon>Rhabditida</taxon>
        <taxon>Spirurina</taxon>
        <taxon>Ascaridomorpha</taxon>
        <taxon>Ascaridoidea</taxon>
        <taxon>Ascarididae</taxon>
        <taxon>Parascaris</taxon>
    </lineage>
</organism>
<sequence>MIVEAAVAHSAGTESSSESVVLIGGINHLSRSTSESLNIVFHRSFVIVYVLILLRQTDLFVHVKERK</sequence>
<accession>A0A915AD70</accession>